<evidence type="ECO:0000259" key="6">
    <source>
        <dbReference type="PROSITE" id="PS50943"/>
    </source>
</evidence>
<dbReference type="GO" id="GO:0003983">
    <property type="term" value="F:UTP:glucose-1-phosphate uridylyltransferase activity"/>
    <property type="evidence" value="ECO:0007669"/>
    <property type="project" value="UniProtKB-EC"/>
</dbReference>
<dbReference type="Gene3D" id="1.10.260.40">
    <property type="entry name" value="lambda repressor-like DNA-binding domains"/>
    <property type="match status" value="1"/>
</dbReference>
<gene>
    <name evidence="7" type="ORF">HGMM_F04A11C23</name>
</gene>
<dbReference type="SMART" id="SM00530">
    <property type="entry name" value="HTH_XRE"/>
    <property type="match status" value="1"/>
</dbReference>
<evidence type="ECO:0000256" key="1">
    <source>
        <dbReference type="ARBA" id="ARBA00006890"/>
    </source>
</evidence>
<evidence type="ECO:0000256" key="4">
    <source>
        <dbReference type="ARBA" id="ARBA00022695"/>
    </source>
</evidence>
<evidence type="ECO:0000313" key="7">
    <source>
        <dbReference type="EMBL" id="BAL53005.1"/>
    </source>
</evidence>
<dbReference type="GO" id="GO:0003677">
    <property type="term" value="F:DNA binding"/>
    <property type="evidence" value="ECO:0007669"/>
    <property type="project" value="InterPro"/>
</dbReference>
<protein>
    <recommendedName>
        <fullName evidence="2">UTP--glucose-1-phosphate uridylyltransferase</fullName>
        <ecNumber evidence="2">2.7.7.9</ecNumber>
    </recommendedName>
</protein>
<dbReference type="PANTHER" id="PTHR43197">
    <property type="entry name" value="UTP--GLUCOSE-1-PHOSPHATE URIDYLYLTRANSFERASE"/>
    <property type="match status" value="1"/>
</dbReference>
<dbReference type="InterPro" id="IPR005771">
    <property type="entry name" value="GalU_uridylyltTrfase_bac/arc"/>
</dbReference>
<evidence type="ECO:0000256" key="3">
    <source>
        <dbReference type="ARBA" id="ARBA00022679"/>
    </source>
</evidence>
<reference evidence="7" key="1">
    <citation type="journal article" date="2005" name="Environ. Microbiol.">
        <title>Genetic and functional properties of uncultivated thermophilic crenarchaeotes from a subsurface gold mine as revealed by analysis of genome fragments.</title>
        <authorList>
            <person name="Nunoura T."/>
            <person name="Hirayama H."/>
            <person name="Takami H."/>
            <person name="Oida H."/>
            <person name="Nishi S."/>
            <person name="Shimamura S."/>
            <person name="Suzuki Y."/>
            <person name="Inagaki F."/>
            <person name="Takai K."/>
            <person name="Nealson K.H."/>
            <person name="Horikoshi K."/>
        </authorList>
    </citation>
    <scope>NUCLEOTIDE SEQUENCE</scope>
</reference>
<comment type="catalytic activity">
    <reaction evidence="5">
        <text>alpha-D-glucose 1-phosphate + UTP + H(+) = UDP-alpha-D-glucose + diphosphate</text>
        <dbReference type="Rhea" id="RHEA:19889"/>
        <dbReference type="ChEBI" id="CHEBI:15378"/>
        <dbReference type="ChEBI" id="CHEBI:33019"/>
        <dbReference type="ChEBI" id="CHEBI:46398"/>
        <dbReference type="ChEBI" id="CHEBI:58601"/>
        <dbReference type="ChEBI" id="CHEBI:58885"/>
        <dbReference type="EC" id="2.7.7.9"/>
    </reaction>
</comment>
<dbReference type="Pfam" id="PF00483">
    <property type="entry name" value="NTP_transferase"/>
    <property type="match status" value="1"/>
</dbReference>
<dbReference type="InterPro" id="IPR029044">
    <property type="entry name" value="Nucleotide-diphossugar_trans"/>
</dbReference>
<accession>H5SA19</accession>
<reference evidence="7" key="2">
    <citation type="journal article" date="2012" name="PLoS ONE">
        <title>A Deeply Branching Thermophilic Bacterium with an Ancient Acetyl-CoA Pathway Dominates a Subsurface Ecosystem.</title>
        <authorList>
            <person name="Takami H."/>
            <person name="Noguchi H."/>
            <person name="Takaki Y."/>
            <person name="Uchiyama I."/>
            <person name="Toyoda A."/>
            <person name="Nishi S."/>
            <person name="Chee G.-J."/>
            <person name="Arai W."/>
            <person name="Nunoura T."/>
            <person name="Itoh T."/>
            <person name="Hattori M."/>
            <person name="Takai K."/>
        </authorList>
    </citation>
    <scope>NUCLEOTIDE SEQUENCE</scope>
</reference>
<evidence type="ECO:0000256" key="5">
    <source>
        <dbReference type="ARBA" id="ARBA00048128"/>
    </source>
</evidence>
<dbReference type="SUPFAM" id="SSF53448">
    <property type="entry name" value="Nucleotide-diphospho-sugar transferases"/>
    <property type="match status" value="1"/>
</dbReference>
<keyword evidence="4 7" id="KW-0548">Nucleotidyltransferase</keyword>
<sequence length="374" mass="41661">MQKELGSLLQGYRERAGLKKAQLAQRAGVSASFVTYIESGQRRPSPTMLARLMQALDLTAPEKRGLLRAAGYHEDPSPRLSDITEQLADLPPREREELIEEFSRALGRWRQLRRKRVRRVVIPIAGWQPRLLSPEQLGKMLRPALEESALAGLSEVILVLAPGKAAPVLKVPHGLKVRTVVQEPQVGLGHAILITQGVVGDEPFAVILPDDILLGEGRCCVQQMLALYEEYRCSVLAVTSVEGAADFKNYGIAQLGEAVRENLYLVTGLQEKPTRGRRTGLTIVGRYVLTPQIFEALQATPPDKNNELQLTDALNILLRRQRISAFVYTEKLFRVTPIKILLEQLIDALDESRPERLEQAMQITKEALHALTAL</sequence>
<evidence type="ECO:0000256" key="2">
    <source>
        <dbReference type="ARBA" id="ARBA00012415"/>
    </source>
</evidence>
<dbReference type="EMBL" id="AP011645">
    <property type="protein sequence ID" value="BAL53005.1"/>
    <property type="molecule type" value="Genomic_DNA"/>
</dbReference>
<keyword evidence="3 7" id="KW-0808">Transferase</keyword>
<dbReference type="SUPFAM" id="SSF47413">
    <property type="entry name" value="lambda repressor-like DNA-binding domains"/>
    <property type="match status" value="1"/>
</dbReference>
<dbReference type="GO" id="GO:0006011">
    <property type="term" value="P:UDP-alpha-D-glucose metabolic process"/>
    <property type="evidence" value="ECO:0007669"/>
    <property type="project" value="InterPro"/>
</dbReference>
<dbReference type="EC" id="2.7.7.9" evidence="2"/>
<dbReference type="CDD" id="cd00093">
    <property type="entry name" value="HTH_XRE"/>
    <property type="match status" value="1"/>
</dbReference>
<dbReference type="PANTHER" id="PTHR43197:SF1">
    <property type="entry name" value="UTP--GLUCOSE-1-PHOSPHATE URIDYLYLTRANSFERASE"/>
    <property type="match status" value="1"/>
</dbReference>
<dbReference type="Pfam" id="PF13560">
    <property type="entry name" value="HTH_31"/>
    <property type="match status" value="1"/>
</dbReference>
<name>H5SA19_9BACT</name>
<dbReference type="Gene3D" id="3.90.550.10">
    <property type="entry name" value="Spore Coat Polysaccharide Biosynthesis Protein SpsA, Chain A"/>
    <property type="match status" value="1"/>
</dbReference>
<dbReference type="AlphaFoldDB" id="H5SA19"/>
<dbReference type="PROSITE" id="PS50943">
    <property type="entry name" value="HTH_CROC1"/>
    <property type="match status" value="1"/>
</dbReference>
<organism evidence="7">
    <name type="scientific">uncultured Acetothermia bacterium</name>
    <dbReference type="NCBI Taxonomy" id="236499"/>
    <lineage>
        <taxon>Bacteria</taxon>
        <taxon>Candidatus Bipolaricaulota</taxon>
        <taxon>environmental samples</taxon>
    </lineage>
</organism>
<feature type="domain" description="HTH cro/C1-type" evidence="6">
    <location>
        <begin position="9"/>
        <end position="63"/>
    </location>
</feature>
<dbReference type="InterPro" id="IPR001387">
    <property type="entry name" value="Cro/C1-type_HTH"/>
</dbReference>
<comment type="similarity">
    <text evidence="1">Belongs to the UDPGP type 2 family.</text>
</comment>
<dbReference type="InterPro" id="IPR005835">
    <property type="entry name" value="NTP_transferase_dom"/>
</dbReference>
<proteinExistence type="inferred from homology"/>
<dbReference type="InterPro" id="IPR010982">
    <property type="entry name" value="Lambda_DNA-bd_dom_sf"/>
</dbReference>